<keyword evidence="6" id="KW-1185">Reference proteome</keyword>
<dbReference type="KEGG" id="pus:CKA81_15865"/>
<evidence type="ECO:0000256" key="1">
    <source>
        <dbReference type="SAM" id="Coils"/>
    </source>
</evidence>
<sequence length="490" mass="53899">MRLIGMLVLACWAGLACATEPALEQKQADARKQQAELRARIDVLQKEIDSQESSRRGAVQQLKESESAISEHSRRLAELADRQKAVQEDLTRIAGRITAQQGLLRERQDALGDQLRAQYASGLSPWTALLSGDDPQVIGRDLSYLGYITEAQAEAVVAVRQALDELAALRAASEARRTELGQLADEAVEQQKALEAQQAERQKVLARIEAQLKEQRGQAERLARNEQRLGELITGLEKEIARQVEAARIAEEKRRAEEARRAEQARQHALERQRELERERQRAREAEQAARAAQEAARRQQDQEAAERARIQVERARREARAAEQAEARARAPEPAPAEQSVRGSVEGTGPQASPQVPSGGFAGLRQGMPYPVSGDVLGKFGAERPEGGLWRGIVLRSPEGTAVRAIADGRVVYANWLSGFGNIMIIDHGAKYLSVYAYNQSLLKRVGDVVAGGDTVATVGATGGQVEPGLYFEIRHQGTPVNPLLWLKR</sequence>
<gene>
    <name evidence="5" type="ORF">CKA81_15865</name>
</gene>
<feature type="region of interest" description="Disordered" evidence="2">
    <location>
        <begin position="259"/>
        <end position="368"/>
    </location>
</feature>
<dbReference type="Proteomes" id="UP000283474">
    <property type="component" value="Chromosome"/>
</dbReference>
<dbReference type="OrthoDB" id="9784703at2"/>
<dbReference type="Gene3D" id="6.10.250.3150">
    <property type="match status" value="1"/>
</dbReference>
<organism evidence="5 6">
    <name type="scientific">Pollutimonas thiosulfatoxidans</name>
    <dbReference type="NCBI Taxonomy" id="2028345"/>
    <lineage>
        <taxon>Bacteria</taxon>
        <taxon>Pseudomonadati</taxon>
        <taxon>Pseudomonadota</taxon>
        <taxon>Betaproteobacteria</taxon>
        <taxon>Burkholderiales</taxon>
        <taxon>Alcaligenaceae</taxon>
        <taxon>Pollutimonas</taxon>
    </lineage>
</organism>
<evidence type="ECO:0000313" key="6">
    <source>
        <dbReference type="Proteomes" id="UP000283474"/>
    </source>
</evidence>
<dbReference type="Pfam" id="PF01551">
    <property type="entry name" value="Peptidase_M23"/>
    <property type="match status" value="1"/>
</dbReference>
<reference evidence="5 6" key="1">
    <citation type="submission" date="2017-08" db="EMBL/GenBank/DDBJ databases">
        <authorList>
            <person name="Park S.-J."/>
            <person name="Kim H."/>
        </authorList>
    </citation>
    <scope>NUCLEOTIDE SEQUENCE [LARGE SCALE GENOMIC DNA]</scope>
    <source>
        <strain evidence="6">ye3</strain>
    </source>
</reference>
<feature type="chain" id="PRO_5019013610" evidence="3">
    <location>
        <begin position="19"/>
        <end position="490"/>
    </location>
</feature>
<dbReference type="PANTHER" id="PTHR21666:SF270">
    <property type="entry name" value="MUREIN HYDROLASE ACTIVATOR ENVC"/>
    <property type="match status" value="1"/>
</dbReference>
<accession>A0A410GFU5</accession>
<dbReference type="PANTHER" id="PTHR21666">
    <property type="entry name" value="PEPTIDASE-RELATED"/>
    <property type="match status" value="1"/>
</dbReference>
<feature type="compositionally biased region" description="Basic and acidic residues" evidence="2">
    <location>
        <begin position="259"/>
        <end position="288"/>
    </location>
</feature>
<dbReference type="AlphaFoldDB" id="A0A410GFU5"/>
<dbReference type="CDD" id="cd12797">
    <property type="entry name" value="M23_peptidase"/>
    <property type="match status" value="1"/>
</dbReference>
<dbReference type="SUPFAM" id="SSF51261">
    <property type="entry name" value="Duplicated hybrid motif"/>
    <property type="match status" value="1"/>
</dbReference>
<dbReference type="PROSITE" id="PS51257">
    <property type="entry name" value="PROKAR_LIPOPROTEIN"/>
    <property type="match status" value="1"/>
</dbReference>
<dbReference type="GO" id="GO:0004222">
    <property type="term" value="F:metalloendopeptidase activity"/>
    <property type="evidence" value="ECO:0007669"/>
    <property type="project" value="TreeGrafter"/>
</dbReference>
<keyword evidence="3" id="KW-0732">Signal</keyword>
<proteinExistence type="predicted"/>
<dbReference type="SUPFAM" id="SSF57997">
    <property type="entry name" value="Tropomyosin"/>
    <property type="match status" value="1"/>
</dbReference>
<feature type="signal peptide" evidence="3">
    <location>
        <begin position="1"/>
        <end position="18"/>
    </location>
</feature>
<feature type="domain" description="M23ase beta-sheet core" evidence="4">
    <location>
        <begin position="391"/>
        <end position="484"/>
    </location>
</feature>
<dbReference type="InterPro" id="IPR050570">
    <property type="entry name" value="Cell_wall_metabolism_enzyme"/>
</dbReference>
<evidence type="ECO:0000313" key="5">
    <source>
        <dbReference type="EMBL" id="QAA95173.1"/>
    </source>
</evidence>
<keyword evidence="1" id="KW-0175">Coiled coil</keyword>
<evidence type="ECO:0000256" key="3">
    <source>
        <dbReference type="SAM" id="SignalP"/>
    </source>
</evidence>
<dbReference type="FunFam" id="2.70.70.10:FF:000003">
    <property type="entry name" value="Murein hydrolase activator EnvC"/>
    <property type="match status" value="1"/>
</dbReference>
<feature type="coiled-coil region" evidence="1">
    <location>
        <begin position="27"/>
        <end position="89"/>
    </location>
</feature>
<dbReference type="RefSeq" id="WP_128356162.1">
    <property type="nucleotide sequence ID" value="NZ_CP022987.1"/>
</dbReference>
<dbReference type="EMBL" id="CP022987">
    <property type="protein sequence ID" value="QAA95173.1"/>
    <property type="molecule type" value="Genomic_DNA"/>
</dbReference>
<name>A0A410GFU5_9BURK</name>
<dbReference type="InterPro" id="IPR016047">
    <property type="entry name" value="M23ase_b-sheet_dom"/>
</dbReference>
<evidence type="ECO:0000256" key="2">
    <source>
        <dbReference type="SAM" id="MobiDB-lite"/>
    </source>
</evidence>
<feature type="compositionally biased region" description="Basic and acidic residues" evidence="2">
    <location>
        <begin position="296"/>
        <end position="332"/>
    </location>
</feature>
<dbReference type="InterPro" id="IPR011055">
    <property type="entry name" value="Dup_hybrid_motif"/>
</dbReference>
<dbReference type="Gene3D" id="2.70.70.10">
    <property type="entry name" value="Glucose Permease (Domain IIA)"/>
    <property type="match status" value="1"/>
</dbReference>
<protein>
    <submittedName>
        <fullName evidence="5">Peptidase</fullName>
    </submittedName>
</protein>
<evidence type="ECO:0000259" key="4">
    <source>
        <dbReference type="Pfam" id="PF01551"/>
    </source>
</evidence>